<proteinExistence type="predicted"/>
<dbReference type="PROSITE" id="PS50231">
    <property type="entry name" value="RICIN_B_LECTIN"/>
    <property type="match status" value="1"/>
</dbReference>
<name>A0ABU2SHW4_9ACTN</name>
<organism evidence="1 2">
    <name type="scientific">Streptomyces hesseae</name>
    <dbReference type="NCBI Taxonomy" id="3075519"/>
    <lineage>
        <taxon>Bacteria</taxon>
        <taxon>Bacillati</taxon>
        <taxon>Actinomycetota</taxon>
        <taxon>Actinomycetes</taxon>
        <taxon>Kitasatosporales</taxon>
        <taxon>Streptomycetaceae</taxon>
        <taxon>Streptomyces</taxon>
    </lineage>
</organism>
<dbReference type="Pfam" id="PF04450">
    <property type="entry name" value="BSP"/>
    <property type="match status" value="1"/>
</dbReference>
<reference evidence="1" key="1">
    <citation type="submission" date="2024-05" db="EMBL/GenBank/DDBJ databases">
        <title>30 novel species of actinomycetes from the DSMZ collection.</title>
        <authorList>
            <person name="Nouioui I."/>
        </authorList>
    </citation>
    <scope>NUCLEOTIDE SEQUENCE</scope>
    <source>
        <strain evidence="1">DSM 40473</strain>
    </source>
</reference>
<evidence type="ECO:0000313" key="1">
    <source>
        <dbReference type="EMBL" id="MDT0448568.1"/>
    </source>
</evidence>
<comment type="caution">
    <text evidence="1">The sequence shown here is derived from an EMBL/GenBank/DDBJ whole genome shotgun (WGS) entry which is preliminary data.</text>
</comment>
<dbReference type="PANTHER" id="PTHR33321:SF12">
    <property type="entry name" value="PLANT BASIC SECRETORY PROTEIN (BSP) FAMILY PROTEIN"/>
    <property type="match status" value="1"/>
</dbReference>
<dbReference type="RefSeq" id="WP_311608403.1">
    <property type="nucleotide sequence ID" value="NZ_JAVRFI010000002.1"/>
</dbReference>
<protein>
    <submittedName>
        <fullName evidence="1">Basic secretory protein-like protein</fullName>
    </submittedName>
</protein>
<dbReference type="PANTHER" id="PTHR33321">
    <property type="match status" value="1"/>
</dbReference>
<dbReference type="Gene3D" id="2.80.10.50">
    <property type="match status" value="2"/>
</dbReference>
<dbReference type="CDD" id="cd00161">
    <property type="entry name" value="beta-trefoil_Ricin-like"/>
    <property type="match status" value="1"/>
</dbReference>
<dbReference type="SUPFAM" id="SSF50370">
    <property type="entry name" value="Ricin B-like lectins"/>
    <property type="match status" value="1"/>
</dbReference>
<keyword evidence="2" id="KW-1185">Reference proteome</keyword>
<dbReference type="Proteomes" id="UP001180531">
    <property type="component" value="Unassembled WGS sequence"/>
</dbReference>
<dbReference type="EMBL" id="JAVRFI010000002">
    <property type="protein sequence ID" value="MDT0448568.1"/>
    <property type="molecule type" value="Genomic_DNA"/>
</dbReference>
<accession>A0ABU2SHW4</accession>
<sequence>MSVVPQNGQLFTLRSANGLTADVDHSNTAPGTKIQGWKPNGSKAQQWVFWAKDNGSWLLETGLTHGTHGPGQAMVLDYNFSAGVTHLFSEHGDANQRWLFEDAGSGWYRIKTARGNEGDRYLTAVGEGIALALRSPDGGDPGQRWELLPAGSQPQQRQPGGQGVRITLDAGQAPDLAGWLEERKPVLETWYPKTVALIIGDAYAAPAEYRIVLDRSNTGVAYASGGMVSVNPDYVRRNPGDAGFLIHEQVHIIQQNRTAPGYFVEGVADWVRNYHFENGGLPYVRSSDKYTDAYKTTAYFLDHVATHYDADIVRKLNVAGHDGSYAGDDAWWSARTGKTAQQLWDEIPKR</sequence>
<gene>
    <name evidence="1" type="ORF">RM609_05640</name>
</gene>
<dbReference type="InterPro" id="IPR035992">
    <property type="entry name" value="Ricin_B-like_lectins"/>
</dbReference>
<dbReference type="InterPro" id="IPR007541">
    <property type="entry name" value="Uncharacterised_BSP"/>
</dbReference>
<evidence type="ECO:0000313" key="2">
    <source>
        <dbReference type="Proteomes" id="UP001180531"/>
    </source>
</evidence>